<evidence type="ECO:0000256" key="1">
    <source>
        <dbReference type="SAM" id="MobiDB-lite"/>
    </source>
</evidence>
<protein>
    <submittedName>
        <fullName evidence="2">Uncharacterized protein</fullName>
    </submittedName>
</protein>
<name>A0A6S6XZZ8_9PROT</name>
<dbReference type="AlphaFoldDB" id="A0A6S6XZZ8"/>
<dbReference type="KEGG" id="doe:DENOEST_1327"/>
<proteinExistence type="predicted"/>
<feature type="region of interest" description="Disordered" evidence="1">
    <location>
        <begin position="47"/>
        <end position="74"/>
    </location>
</feature>
<dbReference type="EMBL" id="LR778301">
    <property type="protein sequence ID" value="CAB1368492.1"/>
    <property type="molecule type" value="Genomic_DNA"/>
</dbReference>
<gene>
    <name evidence="2" type="ORF">DENOEST_1327</name>
</gene>
<keyword evidence="3" id="KW-1185">Reference proteome</keyword>
<evidence type="ECO:0000313" key="3">
    <source>
        <dbReference type="Proteomes" id="UP000515733"/>
    </source>
</evidence>
<organism evidence="2 3">
    <name type="scientific">Denitratisoma oestradiolicum</name>
    <dbReference type="NCBI Taxonomy" id="311182"/>
    <lineage>
        <taxon>Bacteria</taxon>
        <taxon>Pseudomonadati</taxon>
        <taxon>Pseudomonadota</taxon>
        <taxon>Betaproteobacteria</taxon>
        <taxon>Nitrosomonadales</taxon>
        <taxon>Sterolibacteriaceae</taxon>
        <taxon>Denitratisoma</taxon>
    </lineage>
</organism>
<reference evidence="2 3" key="1">
    <citation type="submission" date="2020-03" db="EMBL/GenBank/DDBJ databases">
        <authorList>
            <consortium name="Genoscope - CEA"/>
            <person name="William W."/>
        </authorList>
    </citation>
    <scope>NUCLEOTIDE SEQUENCE [LARGE SCALE GENOMIC DNA]</scope>
    <source>
        <strain evidence="3">DSM 16959</strain>
    </source>
</reference>
<sequence>MSVMPFVLSAGNPADKTKVASLTPGTCKNRLWLLPSGPDQIHRLTMRGDPPQGILTEETHPGPVIPAASYPIRQ</sequence>
<dbReference type="Proteomes" id="UP000515733">
    <property type="component" value="Chromosome"/>
</dbReference>
<evidence type="ECO:0000313" key="2">
    <source>
        <dbReference type="EMBL" id="CAB1368492.1"/>
    </source>
</evidence>
<accession>A0A6S6XZZ8</accession>